<dbReference type="InterPro" id="IPR017441">
    <property type="entry name" value="Protein_kinase_ATP_BS"/>
</dbReference>
<keyword evidence="2 11" id="KW-0723">Serine/threonine-protein kinase</keyword>
<evidence type="ECO:0000259" key="10">
    <source>
        <dbReference type="PROSITE" id="PS50011"/>
    </source>
</evidence>
<evidence type="ECO:0000256" key="6">
    <source>
        <dbReference type="ARBA" id="ARBA00022840"/>
    </source>
</evidence>
<dbReference type="SMART" id="SM00220">
    <property type="entry name" value="S_TKc"/>
    <property type="match status" value="1"/>
</dbReference>
<dbReference type="PANTHER" id="PTHR43289:SF34">
    <property type="entry name" value="SERINE_THREONINE-PROTEIN KINASE YBDM-RELATED"/>
    <property type="match status" value="1"/>
</dbReference>
<protein>
    <recommendedName>
        <fullName evidence="1">non-specific serine/threonine protein kinase</fullName>
        <ecNumber evidence="1">2.7.11.1</ecNumber>
    </recommendedName>
</protein>
<dbReference type="PROSITE" id="PS50011">
    <property type="entry name" value="PROTEIN_KINASE_DOM"/>
    <property type="match status" value="1"/>
</dbReference>
<feature type="binding site" evidence="7">
    <location>
        <position position="128"/>
    </location>
    <ligand>
        <name>ATP</name>
        <dbReference type="ChEBI" id="CHEBI:30616"/>
    </ligand>
</feature>
<dbReference type="KEGG" id="gms:SOIL9_54890"/>
<dbReference type="GO" id="GO:0004674">
    <property type="term" value="F:protein serine/threonine kinase activity"/>
    <property type="evidence" value="ECO:0007669"/>
    <property type="project" value="UniProtKB-KW"/>
</dbReference>
<keyword evidence="12" id="KW-1185">Reference proteome</keyword>
<dbReference type="EC" id="2.7.11.1" evidence="1"/>
<evidence type="ECO:0000256" key="8">
    <source>
        <dbReference type="SAM" id="Coils"/>
    </source>
</evidence>
<dbReference type="InterPro" id="IPR000719">
    <property type="entry name" value="Prot_kinase_dom"/>
</dbReference>
<dbReference type="Gene3D" id="1.10.510.10">
    <property type="entry name" value="Transferase(Phosphotransferase) domain 1"/>
    <property type="match status" value="1"/>
</dbReference>
<evidence type="ECO:0000256" key="1">
    <source>
        <dbReference type="ARBA" id="ARBA00012513"/>
    </source>
</evidence>
<keyword evidence="3" id="KW-0808">Transferase</keyword>
<evidence type="ECO:0000256" key="5">
    <source>
        <dbReference type="ARBA" id="ARBA00022777"/>
    </source>
</evidence>
<dbReference type="EMBL" id="LR593886">
    <property type="protein sequence ID" value="VTR92225.1"/>
    <property type="molecule type" value="Genomic_DNA"/>
</dbReference>
<evidence type="ECO:0000256" key="4">
    <source>
        <dbReference type="ARBA" id="ARBA00022741"/>
    </source>
</evidence>
<organism evidence="11 12">
    <name type="scientific">Gemmata massiliana</name>
    <dbReference type="NCBI Taxonomy" id="1210884"/>
    <lineage>
        <taxon>Bacteria</taxon>
        <taxon>Pseudomonadati</taxon>
        <taxon>Planctomycetota</taxon>
        <taxon>Planctomycetia</taxon>
        <taxon>Gemmatales</taxon>
        <taxon>Gemmataceae</taxon>
        <taxon>Gemmata</taxon>
    </lineage>
</organism>
<dbReference type="GO" id="GO:0005524">
    <property type="term" value="F:ATP binding"/>
    <property type="evidence" value="ECO:0007669"/>
    <property type="project" value="UniProtKB-UniRule"/>
</dbReference>
<dbReference type="PROSITE" id="PS00108">
    <property type="entry name" value="PROTEIN_KINASE_ST"/>
    <property type="match status" value="1"/>
</dbReference>
<keyword evidence="8" id="KW-0175">Coiled coil</keyword>
<feature type="transmembrane region" description="Helical" evidence="9">
    <location>
        <begin position="417"/>
        <end position="441"/>
    </location>
</feature>
<sequence length="732" mass="82176">MVSSDRGADPNDRLNSILVDYVEALERGERPDRRRLLDSFPEHARELAAFFATRDRLDRIVAPIRTLAGSGIRRGLQSTQVDTRTDSSTPSEIGQIGDFLLLREVGRGGMGVVYEAEQVSLRRRVALKVLSFASALDPRHLQRFRNEAQAAAQLHHTHIVPVFAVGVERAVHYYAMQFIEGQSLAQLIADLRTANSRSSATALSSNHDTPIVTANSAERGSRGRAYFRRIAELVKQAAEALEYAHQVGVVHRDIKPANLMIDDAGRLWVTDFGLAQMRNDTGLTATGEVVGTALYMSPEQAVGQRGVVDHRTDIYSLGATLYELLTLTPVFDVEDGRALLYQLVHRDPRPPRTVDRSIPPELETIVLKAIAKAPTDRYATAQEFAADLQRFLDDRPVLARRPTLRDRAAKWVRRHRLLVAIAAGCFLLTTVGLAISTALIAREKIAAEDAYRRECRAKEQERQRAEEAEARRLEADQNYLRTRRAVDLFVELSNEELFDFLPLTGLRVRLLEAAIAYYQELSESRADPLVRANLETIRGRVARLHEDLGSLNVVSTLLLLEQPVVRTDIGLTSDAIDQLTPTLDRLRAYRQSSPSQPESPKSQIGEIAAEALKEVQKVLRVDQYLRLHQIFRQIPGPHVFGRPSLEALSLSDAQKIQIRRIRSEALYASLRLWSTAETRSASQPEFEGMWARTNERIIEVLIPSQRTKWAEMVGPPVQGEVKFPLHSSTRPR</sequence>
<evidence type="ECO:0000256" key="3">
    <source>
        <dbReference type="ARBA" id="ARBA00022679"/>
    </source>
</evidence>
<dbReference type="AlphaFoldDB" id="A0A6P2CVN8"/>
<evidence type="ECO:0000256" key="9">
    <source>
        <dbReference type="SAM" id="Phobius"/>
    </source>
</evidence>
<feature type="domain" description="Protein kinase" evidence="10">
    <location>
        <begin position="99"/>
        <end position="392"/>
    </location>
</feature>
<dbReference type="InterPro" id="IPR008271">
    <property type="entry name" value="Ser/Thr_kinase_AS"/>
</dbReference>
<accession>A0A6P2CVN8</accession>
<dbReference type="RefSeq" id="WP_162667123.1">
    <property type="nucleotide sequence ID" value="NZ_LR593886.1"/>
</dbReference>
<dbReference type="FunFam" id="1.10.510.10:FF:000021">
    <property type="entry name" value="Serine/threonine protein kinase"/>
    <property type="match status" value="1"/>
</dbReference>
<dbReference type="Gene3D" id="3.30.200.20">
    <property type="entry name" value="Phosphorylase Kinase, domain 1"/>
    <property type="match status" value="1"/>
</dbReference>
<evidence type="ECO:0000313" key="11">
    <source>
        <dbReference type="EMBL" id="VTR92225.1"/>
    </source>
</evidence>
<keyword evidence="9" id="KW-0812">Transmembrane</keyword>
<keyword evidence="9" id="KW-1133">Transmembrane helix</keyword>
<keyword evidence="5 11" id="KW-0418">Kinase</keyword>
<dbReference type="InterPro" id="IPR011009">
    <property type="entry name" value="Kinase-like_dom_sf"/>
</dbReference>
<proteinExistence type="predicted"/>
<gene>
    <name evidence="11" type="ORF">SOIL9_54890</name>
</gene>
<evidence type="ECO:0000256" key="7">
    <source>
        <dbReference type="PROSITE-ProRule" id="PRU10141"/>
    </source>
</evidence>
<keyword evidence="4 7" id="KW-0547">Nucleotide-binding</keyword>
<feature type="coiled-coil region" evidence="8">
    <location>
        <begin position="448"/>
        <end position="478"/>
    </location>
</feature>
<keyword evidence="6 7" id="KW-0067">ATP-binding</keyword>
<dbReference type="PANTHER" id="PTHR43289">
    <property type="entry name" value="MITOGEN-ACTIVATED PROTEIN KINASE KINASE KINASE 20-RELATED"/>
    <property type="match status" value="1"/>
</dbReference>
<dbReference type="Pfam" id="PF00069">
    <property type="entry name" value="Pkinase"/>
    <property type="match status" value="1"/>
</dbReference>
<evidence type="ECO:0000313" key="12">
    <source>
        <dbReference type="Proteomes" id="UP000464178"/>
    </source>
</evidence>
<dbReference type="SUPFAM" id="SSF56112">
    <property type="entry name" value="Protein kinase-like (PK-like)"/>
    <property type="match status" value="1"/>
</dbReference>
<dbReference type="CDD" id="cd14014">
    <property type="entry name" value="STKc_PknB_like"/>
    <property type="match status" value="1"/>
</dbReference>
<evidence type="ECO:0000256" key="2">
    <source>
        <dbReference type="ARBA" id="ARBA00022527"/>
    </source>
</evidence>
<dbReference type="Proteomes" id="UP000464178">
    <property type="component" value="Chromosome"/>
</dbReference>
<name>A0A6P2CVN8_9BACT</name>
<dbReference type="PROSITE" id="PS00107">
    <property type="entry name" value="PROTEIN_KINASE_ATP"/>
    <property type="match status" value="1"/>
</dbReference>
<reference evidence="11 12" key="1">
    <citation type="submission" date="2019-05" db="EMBL/GenBank/DDBJ databases">
        <authorList>
            <consortium name="Science for Life Laboratories"/>
        </authorList>
    </citation>
    <scope>NUCLEOTIDE SEQUENCE [LARGE SCALE GENOMIC DNA]</scope>
    <source>
        <strain evidence="11">Soil9</strain>
    </source>
</reference>
<keyword evidence="9" id="KW-0472">Membrane</keyword>